<accession>A0A1F6E6G0</accession>
<dbReference type="GO" id="GO:0003824">
    <property type="term" value="F:catalytic activity"/>
    <property type="evidence" value="ECO:0007669"/>
    <property type="project" value="InterPro"/>
</dbReference>
<feature type="domain" description="Amidase" evidence="1">
    <location>
        <begin position="28"/>
        <end position="342"/>
    </location>
</feature>
<evidence type="ECO:0000259" key="1">
    <source>
        <dbReference type="Pfam" id="PF01425"/>
    </source>
</evidence>
<feature type="non-terminal residue" evidence="2">
    <location>
        <position position="365"/>
    </location>
</feature>
<name>A0A1F6E6G0_9BACT</name>
<reference evidence="2 3" key="1">
    <citation type="journal article" date="2016" name="Nat. Commun.">
        <title>Thousands of microbial genomes shed light on interconnected biogeochemical processes in an aquifer system.</title>
        <authorList>
            <person name="Anantharaman K."/>
            <person name="Brown C.T."/>
            <person name="Hug L.A."/>
            <person name="Sharon I."/>
            <person name="Castelle C.J."/>
            <person name="Probst A.J."/>
            <person name="Thomas B.C."/>
            <person name="Singh A."/>
            <person name="Wilkins M.J."/>
            <person name="Karaoz U."/>
            <person name="Brodie E.L."/>
            <person name="Williams K.H."/>
            <person name="Hubbard S.S."/>
            <person name="Banfield J.F."/>
        </authorList>
    </citation>
    <scope>NUCLEOTIDE SEQUENCE [LARGE SCALE GENOMIC DNA]</scope>
</reference>
<evidence type="ECO:0000313" key="2">
    <source>
        <dbReference type="EMBL" id="OGG69226.1"/>
    </source>
</evidence>
<dbReference type="InterPro" id="IPR000120">
    <property type="entry name" value="Amidase"/>
</dbReference>
<comment type="caution">
    <text evidence="2">The sequence shown here is derived from an EMBL/GenBank/DDBJ whole genome shotgun (WGS) entry which is preliminary data.</text>
</comment>
<evidence type="ECO:0000313" key="3">
    <source>
        <dbReference type="Proteomes" id="UP000176689"/>
    </source>
</evidence>
<dbReference type="Gene3D" id="3.90.1300.10">
    <property type="entry name" value="Amidase signature (AS) domain"/>
    <property type="match status" value="1"/>
</dbReference>
<protein>
    <recommendedName>
        <fullName evidence="1">Amidase domain-containing protein</fullName>
    </recommendedName>
</protein>
<dbReference type="Proteomes" id="UP000176689">
    <property type="component" value="Unassembled WGS sequence"/>
</dbReference>
<organism evidence="2 3">
    <name type="scientific">Candidatus Kaiserbacteria bacterium RIFCSPHIGHO2_12_FULL_53_13</name>
    <dbReference type="NCBI Taxonomy" id="1798502"/>
    <lineage>
        <taxon>Bacteria</taxon>
        <taxon>Candidatus Kaiseribacteriota</taxon>
    </lineage>
</organism>
<dbReference type="EMBL" id="MFLP01000035">
    <property type="protein sequence ID" value="OGG69226.1"/>
    <property type="molecule type" value="Genomic_DNA"/>
</dbReference>
<dbReference type="InterPro" id="IPR023631">
    <property type="entry name" value="Amidase_dom"/>
</dbReference>
<dbReference type="AlphaFoldDB" id="A0A1F6E6G0"/>
<proteinExistence type="predicted"/>
<sequence>MNRLFFDTSIGALTKKIQAKKLSAAEVLQASIENIIELDPTYFAWVAHRGGGWKAPYPPAPMDGATLPSKFLEGIPVGVKDIYNTHDFPTEMGSPLWKGFKPGNDARTVFNLKRQGAIVVGKTVTAEFAVHTLNETLNPWDTKKTPGTSSSGSAVAISLGQVPLATGSQTAGSIVRPASFCGVYGCKPSFGTIPRTGTLKTTDSLDTLGFFVIHAEDLRRGFDSMRVEGLDYPISNAALSDESRQEKPKGRPWKIAFARTHTWRHAPKYAKDAMESFINRLAKEKSIEVSEAKLPASMERTHEIHETIYNKALSYYFRGEHKKSEFVSPIMNELIAKGNATTLEAYAKAIDDQMQCVYDMESFFG</sequence>
<dbReference type="PANTHER" id="PTHR11895:SF151">
    <property type="entry name" value="GLUTAMYL-TRNA(GLN) AMIDOTRANSFERASE SUBUNIT A"/>
    <property type="match status" value="1"/>
</dbReference>
<dbReference type="Pfam" id="PF01425">
    <property type="entry name" value="Amidase"/>
    <property type="match status" value="1"/>
</dbReference>
<dbReference type="PANTHER" id="PTHR11895">
    <property type="entry name" value="TRANSAMIDASE"/>
    <property type="match status" value="1"/>
</dbReference>
<dbReference type="InterPro" id="IPR036928">
    <property type="entry name" value="AS_sf"/>
</dbReference>
<gene>
    <name evidence="2" type="ORF">A3F27_01640</name>
</gene>
<dbReference type="SUPFAM" id="SSF75304">
    <property type="entry name" value="Amidase signature (AS) enzymes"/>
    <property type="match status" value="1"/>
</dbReference>